<accession>A0A9D1LTB5</accession>
<gene>
    <name evidence="2" type="ORF">IAC59_10190</name>
</gene>
<evidence type="ECO:0000313" key="3">
    <source>
        <dbReference type="Proteomes" id="UP000824123"/>
    </source>
</evidence>
<dbReference type="EMBL" id="DVNK01000062">
    <property type="protein sequence ID" value="HIU47606.1"/>
    <property type="molecule type" value="Genomic_DNA"/>
</dbReference>
<dbReference type="Proteomes" id="UP000824123">
    <property type="component" value="Unassembled WGS sequence"/>
</dbReference>
<evidence type="ECO:0000313" key="2">
    <source>
        <dbReference type="EMBL" id="HIU47606.1"/>
    </source>
</evidence>
<sequence>MDVGIIKGGTVVNAVFFAGFDDAEAFFEAGVWPDAECVVELPEGYGIGDSYDAQTGEWTKAPAPEEPDEPEPTLEERLEATEEENRQLKAQVKAQSQSLLMLEDCLVEMAGVVYA</sequence>
<feature type="compositionally biased region" description="Basic and acidic residues" evidence="1">
    <location>
        <begin position="74"/>
        <end position="85"/>
    </location>
</feature>
<organism evidence="2 3">
    <name type="scientific">Candidatus Fimadaptatus faecigallinarum</name>
    <dbReference type="NCBI Taxonomy" id="2840814"/>
    <lineage>
        <taxon>Bacteria</taxon>
        <taxon>Bacillati</taxon>
        <taxon>Bacillota</taxon>
        <taxon>Clostridia</taxon>
        <taxon>Eubacteriales</taxon>
        <taxon>Candidatus Fimadaptatus</taxon>
    </lineage>
</organism>
<proteinExistence type="predicted"/>
<name>A0A9D1LTB5_9FIRM</name>
<evidence type="ECO:0000256" key="1">
    <source>
        <dbReference type="SAM" id="MobiDB-lite"/>
    </source>
</evidence>
<feature type="region of interest" description="Disordered" evidence="1">
    <location>
        <begin position="50"/>
        <end position="85"/>
    </location>
</feature>
<reference evidence="2" key="2">
    <citation type="journal article" date="2021" name="PeerJ">
        <title>Extensive microbial diversity within the chicken gut microbiome revealed by metagenomics and culture.</title>
        <authorList>
            <person name="Gilroy R."/>
            <person name="Ravi A."/>
            <person name="Getino M."/>
            <person name="Pursley I."/>
            <person name="Horton D.L."/>
            <person name="Alikhan N.F."/>
            <person name="Baker D."/>
            <person name="Gharbi K."/>
            <person name="Hall N."/>
            <person name="Watson M."/>
            <person name="Adriaenssens E.M."/>
            <person name="Foster-Nyarko E."/>
            <person name="Jarju S."/>
            <person name="Secka A."/>
            <person name="Antonio M."/>
            <person name="Oren A."/>
            <person name="Chaudhuri R.R."/>
            <person name="La Ragione R."/>
            <person name="Hildebrand F."/>
            <person name="Pallen M.J."/>
        </authorList>
    </citation>
    <scope>NUCLEOTIDE SEQUENCE</scope>
    <source>
        <strain evidence="2">ChiSxjej2B14-8506</strain>
    </source>
</reference>
<comment type="caution">
    <text evidence="2">The sequence shown here is derived from an EMBL/GenBank/DDBJ whole genome shotgun (WGS) entry which is preliminary data.</text>
</comment>
<dbReference type="AlphaFoldDB" id="A0A9D1LTB5"/>
<reference evidence="2" key="1">
    <citation type="submission" date="2020-10" db="EMBL/GenBank/DDBJ databases">
        <authorList>
            <person name="Gilroy R."/>
        </authorList>
    </citation>
    <scope>NUCLEOTIDE SEQUENCE</scope>
    <source>
        <strain evidence="2">ChiSxjej2B14-8506</strain>
    </source>
</reference>
<protein>
    <submittedName>
        <fullName evidence="2">Uncharacterized protein</fullName>
    </submittedName>
</protein>